<accession>A0A915IWD6</accession>
<evidence type="ECO:0000313" key="9">
    <source>
        <dbReference type="WBParaSite" id="nRc.2.0.1.t17720-RA"/>
    </source>
</evidence>
<dbReference type="Pfam" id="PF00083">
    <property type="entry name" value="Sugar_tr"/>
    <property type="match status" value="1"/>
</dbReference>
<evidence type="ECO:0000256" key="5">
    <source>
        <dbReference type="ARBA" id="ARBA00023136"/>
    </source>
</evidence>
<dbReference type="GO" id="GO:0016020">
    <property type="term" value="C:membrane"/>
    <property type="evidence" value="ECO:0007669"/>
    <property type="project" value="UniProtKB-SubCell"/>
</dbReference>
<dbReference type="AlphaFoldDB" id="A0A915IWD6"/>
<evidence type="ECO:0000256" key="6">
    <source>
        <dbReference type="SAM" id="Phobius"/>
    </source>
</evidence>
<keyword evidence="2" id="KW-0813">Transport</keyword>
<dbReference type="GO" id="GO:0015149">
    <property type="term" value="F:hexose transmembrane transporter activity"/>
    <property type="evidence" value="ECO:0007669"/>
    <property type="project" value="TreeGrafter"/>
</dbReference>
<feature type="transmembrane region" description="Helical" evidence="6">
    <location>
        <begin position="98"/>
        <end position="120"/>
    </location>
</feature>
<dbReference type="InterPro" id="IPR036259">
    <property type="entry name" value="MFS_trans_sf"/>
</dbReference>
<evidence type="ECO:0000259" key="7">
    <source>
        <dbReference type="PROSITE" id="PS50850"/>
    </source>
</evidence>
<dbReference type="PANTHER" id="PTHR23503">
    <property type="entry name" value="SOLUTE CARRIER FAMILY 2"/>
    <property type="match status" value="1"/>
</dbReference>
<dbReference type="SUPFAM" id="SSF103473">
    <property type="entry name" value="MFS general substrate transporter"/>
    <property type="match status" value="1"/>
</dbReference>
<dbReference type="Gene3D" id="1.20.1250.20">
    <property type="entry name" value="MFS general substrate transporter like domains"/>
    <property type="match status" value="1"/>
</dbReference>
<keyword evidence="3 6" id="KW-0812">Transmembrane</keyword>
<reference evidence="9" key="1">
    <citation type="submission" date="2022-11" db="UniProtKB">
        <authorList>
            <consortium name="WormBaseParasite"/>
        </authorList>
    </citation>
    <scope>IDENTIFICATION</scope>
</reference>
<sequence length="285" mass="31935">MQFRQKLRSMFVVELLKKSTIKVCVFIAEKIYSCSVHTRKKTDYLFDDPVLLMDNKRADEHLLQKEAAIALNKTSTAKDQTALHISIDSQYTGRITQWLILSVLAAAGSSFIFGYNIGVINLGGNKIRRWISSQEGYKSLNATPDDPTGKNMSDKLFLDTLFESDKDRLTFIWSWVGGLFPLGAMIGGLASGAVADHFGRKGGMLINNILTFAAGLILFSTKYSGSYYVLWLGRFLIGVNCGKPQRWKDFNRRQMPVSVKLTTFILYGPLVTPMTDVVDQSDFTI</sequence>
<evidence type="ECO:0000256" key="2">
    <source>
        <dbReference type="ARBA" id="ARBA00022448"/>
    </source>
</evidence>
<dbReference type="InterPro" id="IPR045263">
    <property type="entry name" value="GLUT"/>
</dbReference>
<dbReference type="PANTHER" id="PTHR23503:SF8">
    <property type="entry name" value="FACILITATED GLUCOSE TRANSPORTER PROTEIN 1"/>
    <property type="match status" value="1"/>
</dbReference>
<evidence type="ECO:0000313" key="8">
    <source>
        <dbReference type="Proteomes" id="UP000887565"/>
    </source>
</evidence>
<protein>
    <submittedName>
        <fullName evidence="9">Major facilitator superfamily (MFS) profile domain-containing protein</fullName>
    </submittedName>
</protein>
<organism evidence="8 9">
    <name type="scientific">Romanomermis culicivorax</name>
    <name type="common">Nematode worm</name>
    <dbReference type="NCBI Taxonomy" id="13658"/>
    <lineage>
        <taxon>Eukaryota</taxon>
        <taxon>Metazoa</taxon>
        <taxon>Ecdysozoa</taxon>
        <taxon>Nematoda</taxon>
        <taxon>Enoplea</taxon>
        <taxon>Dorylaimia</taxon>
        <taxon>Mermithida</taxon>
        <taxon>Mermithoidea</taxon>
        <taxon>Mermithidae</taxon>
        <taxon>Romanomermis</taxon>
    </lineage>
</organism>
<feature type="domain" description="Major facilitator superfamily (MFS) profile" evidence="7">
    <location>
        <begin position="102"/>
        <end position="285"/>
    </location>
</feature>
<name>A0A915IWD6_ROMCU</name>
<dbReference type="InterPro" id="IPR020846">
    <property type="entry name" value="MFS_dom"/>
</dbReference>
<keyword evidence="8" id="KW-1185">Reference proteome</keyword>
<dbReference type="Proteomes" id="UP000887565">
    <property type="component" value="Unplaced"/>
</dbReference>
<comment type="subcellular location">
    <subcellularLocation>
        <location evidence="1">Membrane</location>
        <topology evidence="1">Multi-pass membrane protein</topology>
    </subcellularLocation>
</comment>
<feature type="transmembrane region" description="Helical" evidence="6">
    <location>
        <begin position="172"/>
        <end position="195"/>
    </location>
</feature>
<evidence type="ECO:0000256" key="1">
    <source>
        <dbReference type="ARBA" id="ARBA00004141"/>
    </source>
</evidence>
<evidence type="ECO:0000256" key="4">
    <source>
        <dbReference type="ARBA" id="ARBA00022989"/>
    </source>
</evidence>
<proteinExistence type="predicted"/>
<dbReference type="WBParaSite" id="nRc.2.0.1.t17720-RA">
    <property type="protein sequence ID" value="nRc.2.0.1.t17720-RA"/>
    <property type="gene ID" value="nRc.2.0.1.g17720"/>
</dbReference>
<dbReference type="InterPro" id="IPR005828">
    <property type="entry name" value="MFS_sugar_transport-like"/>
</dbReference>
<evidence type="ECO:0000256" key="3">
    <source>
        <dbReference type="ARBA" id="ARBA00022692"/>
    </source>
</evidence>
<keyword evidence="4 6" id="KW-1133">Transmembrane helix</keyword>
<dbReference type="PROSITE" id="PS50850">
    <property type="entry name" value="MFS"/>
    <property type="match status" value="1"/>
</dbReference>
<keyword evidence="5 6" id="KW-0472">Membrane</keyword>